<dbReference type="NCBIfam" id="TIGR01368">
    <property type="entry name" value="CPSaseIIsmall"/>
    <property type="match status" value="1"/>
</dbReference>
<evidence type="ECO:0000313" key="22">
    <source>
        <dbReference type="Proteomes" id="UP000322899"/>
    </source>
</evidence>
<evidence type="ECO:0000256" key="16">
    <source>
        <dbReference type="PROSITE-ProRule" id="PRU00409"/>
    </source>
</evidence>
<comment type="catalytic activity">
    <reaction evidence="14">
        <text>hydrogencarbonate + L-glutamine + 2 ATP + H2O = carbamoyl phosphate + L-glutamate + 2 ADP + phosphate + 2 H(+)</text>
        <dbReference type="Rhea" id="RHEA:18633"/>
        <dbReference type="ChEBI" id="CHEBI:15377"/>
        <dbReference type="ChEBI" id="CHEBI:15378"/>
        <dbReference type="ChEBI" id="CHEBI:17544"/>
        <dbReference type="ChEBI" id="CHEBI:29985"/>
        <dbReference type="ChEBI" id="CHEBI:30616"/>
        <dbReference type="ChEBI" id="CHEBI:43474"/>
        <dbReference type="ChEBI" id="CHEBI:58228"/>
        <dbReference type="ChEBI" id="CHEBI:58359"/>
        <dbReference type="ChEBI" id="CHEBI:456216"/>
        <dbReference type="EC" id="6.3.5.5"/>
    </reaction>
</comment>
<evidence type="ECO:0000313" key="21">
    <source>
        <dbReference type="EMBL" id="KAA0176944.1"/>
    </source>
</evidence>
<evidence type="ECO:0000256" key="3">
    <source>
        <dbReference type="ARBA" id="ARBA00012738"/>
    </source>
</evidence>
<dbReference type="InterPro" id="IPR035686">
    <property type="entry name" value="CPSase_GATase1"/>
</dbReference>
<keyword evidence="23" id="KW-1185">Reference proteome</keyword>
<dbReference type="InterPro" id="IPR036480">
    <property type="entry name" value="CarbP_synth_ssu_N_sf"/>
</dbReference>
<evidence type="ECO:0000313" key="20">
    <source>
        <dbReference type="EMBL" id="KAA0150266.1"/>
    </source>
</evidence>
<dbReference type="InterPro" id="IPR016185">
    <property type="entry name" value="PreATP-grasp_dom_sf"/>
</dbReference>
<protein>
    <recommendedName>
        <fullName evidence="15">Carbamoyl phosphate synthase arginine-specific large chain</fullName>
        <ecNumber evidence="12">6.3.4.16</ecNumber>
        <ecNumber evidence="3">6.3.5.5</ecNumber>
    </recommendedName>
</protein>
<dbReference type="PANTHER" id="PTHR11405:SF53">
    <property type="entry name" value="CARBAMOYL-PHOSPHATE SYNTHASE [AMMONIA], MITOCHONDRIAL"/>
    <property type="match status" value="1"/>
</dbReference>
<dbReference type="InterPro" id="IPR036897">
    <property type="entry name" value="CarbamoylP_synth_lsu_oligo_sf"/>
</dbReference>
<dbReference type="Gene3D" id="3.40.50.1380">
    <property type="entry name" value="Methylglyoxal synthase-like domain"/>
    <property type="match status" value="1"/>
</dbReference>
<dbReference type="Pfam" id="PF02786">
    <property type="entry name" value="CPSase_L_D2"/>
    <property type="match status" value="2"/>
</dbReference>
<evidence type="ECO:0000256" key="15">
    <source>
        <dbReference type="ARBA" id="ARBA00074189"/>
    </source>
</evidence>
<dbReference type="EMBL" id="VLTO01000006">
    <property type="protein sequence ID" value="KAA0176944.1"/>
    <property type="molecule type" value="Genomic_DNA"/>
</dbReference>
<dbReference type="InterPro" id="IPR036914">
    <property type="entry name" value="MGS-like_dom_sf"/>
</dbReference>
<dbReference type="InterPro" id="IPR011761">
    <property type="entry name" value="ATP-grasp"/>
</dbReference>
<dbReference type="InterPro" id="IPR011607">
    <property type="entry name" value="MGS-like_dom"/>
</dbReference>
<dbReference type="Gene3D" id="1.10.1030.10">
    <property type="entry name" value="Carbamoyl-phosphate synthetase, large subunit oligomerisation domain"/>
    <property type="match status" value="1"/>
</dbReference>
<comment type="caution">
    <text evidence="19">The sequence shown here is derived from an EMBL/GenBank/DDBJ whole genome shotgun (WGS) entry which is preliminary data.</text>
</comment>
<dbReference type="Pfam" id="PF00117">
    <property type="entry name" value="GATase"/>
    <property type="match status" value="1"/>
</dbReference>
<evidence type="ECO:0000313" key="24">
    <source>
        <dbReference type="Proteomes" id="UP000325113"/>
    </source>
</evidence>
<dbReference type="Gene3D" id="3.30.1490.20">
    <property type="entry name" value="ATP-grasp fold, A domain"/>
    <property type="match status" value="1"/>
</dbReference>
<dbReference type="SMART" id="SM00851">
    <property type="entry name" value="MGS"/>
    <property type="match status" value="1"/>
</dbReference>
<dbReference type="InterPro" id="IPR005479">
    <property type="entry name" value="CPAse_ATP-bd"/>
</dbReference>
<keyword evidence="5" id="KW-0436">Ligase</keyword>
<dbReference type="Gene3D" id="3.40.50.20">
    <property type="match status" value="2"/>
</dbReference>
<dbReference type="InterPro" id="IPR006275">
    <property type="entry name" value="CPSase_lsu"/>
</dbReference>
<dbReference type="Proteomes" id="UP000325113">
    <property type="component" value="Unassembled WGS sequence"/>
</dbReference>
<dbReference type="EMBL" id="VLTM01000126">
    <property type="protein sequence ID" value="KAA0150266.1"/>
    <property type="molecule type" value="Genomic_DNA"/>
</dbReference>
<evidence type="ECO:0000256" key="13">
    <source>
        <dbReference type="ARBA" id="ARBA00047359"/>
    </source>
</evidence>
<dbReference type="FunFam" id="3.30.470.20:FF:000026">
    <property type="entry name" value="Carbamoyl-phosphate synthase large chain"/>
    <property type="match status" value="1"/>
</dbReference>
<dbReference type="SUPFAM" id="SSF52335">
    <property type="entry name" value="Methylglyoxal synthase-like"/>
    <property type="match status" value="1"/>
</dbReference>
<dbReference type="Gene3D" id="3.50.30.20">
    <property type="entry name" value="Carbamoyl-phosphate synthase small subunit, N-terminal domain"/>
    <property type="match status" value="1"/>
</dbReference>
<dbReference type="PROSITE" id="PS51273">
    <property type="entry name" value="GATASE_TYPE_1"/>
    <property type="match status" value="1"/>
</dbReference>
<dbReference type="InterPro" id="IPR005483">
    <property type="entry name" value="CPSase_dom"/>
</dbReference>
<reference evidence="22 23" key="1">
    <citation type="submission" date="2019-07" db="EMBL/GenBank/DDBJ databases">
        <title>Genomes of Cafeteria roenbergensis.</title>
        <authorList>
            <person name="Fischer M.G."/>
            <person name="Hackl T."/>
            <person name="Roman M."/>
        </authorList>
    </citation>
    <scope>NUCLEOTIDE SEQUENCE [LARGE SCALE GENOMIC DNA]</scope>
    <source>
        <strain evidence="19 23">BVI</strain>
        <strain evidence="20 24">Cflag</strain>
        <strain evidence="21 22">E4-10P</strain>
    </source>
</reference>
<dbReference type="GO" id="GO:0006541">
    <property type="term" value="P:glutamine metabolic process"/>
    <property type="evidence" value="ECO:0007669"/>
    <property type="project" value="InterPro"/>
</dbReference>
<keyword evidence="6" id="KW-0028">Amino-acid biosynthesis</keyword>
<dbReference type="Pfam" id="PF25596">
    <property type="entry name" value="CPSase_L_D1"/>
    <property type="match status" value="2"/>
</dbReference>
<comment type="similarity">
    <text evidence="2">Belongs to the CarB family.</text>
</comment>
<dbReference type="PROSITE" id="PS51855">
    <property type="entry name" value="MGS"/>
    <property type="match status" value="1"/>
</dbReference>
<dbReference type="NCBIfam" id="NF003671">
    <property type="entry name" value="PRK05294.1"/>
    <property type="match status" value="1"/>
</dbReference>
<evidence type="ECO:0000256" key="4">
    <source>
        <dbReference type="ARBA" id="ARBA00022571"/>
    </source>
</evidence>
<dbReference type="GO" id="GO:0046872">
    <property type="term" value="F:metal ion binding"/>
    <property type="evidence" value="ECO:0007669"/>
    <property type="project" value="UniProtKB-KW"/>
</dbReference>
<dbReference type="PROSITE" id="PS50975">
    <property type="entry name" value="ATP_GRASP"/>
    <property type="match status" value="2"/>
</dbReference>
<dbReference type="FunFam" id="3.30.470.20:FF:000001">
    <property type="entry name" value="Carbamoyl-phosphate synthase large chain"/>
    <property type="match status" value="1"/>
</dbReference>
<dbReference type="SUPFAM" id="SSF56059">
    <property type="entry name" value="Glutathione synthetase ATP-binding domain-like"/>
    <property type="match status" value="2"/>
</dbReference>
<accession>A0A5A8C4K4</accession>
<dbReference type="FunFam" id="3.40.50.20:FF:000012">
    <property type="entry name" value="Carbamoyl-phosphate synthase 1, mitochondrial"/>
    <property type="match status" value="1"/>
</dbReference>
<dbReference type="OrthoDB" id="434at2759"/>
<dbReference type="CDD" id="cd01744">
    <property type="entry name" value="GATase1_CPSase"/>
    <property type="match status" value="1"/>
</dbReference>
<dbReference type="Gene3D" id="3.40.50.880">
    <property type="match status" value="1"/>
</dbReference>
<evidence type="ECO:0000256" key="12">
    <source>
        <dbReference type="ARBA" id="ARBA00044063"/>
    </source>
</evidence>
<dbReference type="OMA" id="FPFNKFP"/>
<dbReference type="SUPFAM" id="SSF52440">
    <property type="entry name" value="PreATP-grasp domain"/>
    <property type="match status" value="2"/>
</dbReference>
<dbReference type="FunFam" id="3.30.1490.20:FF:000001">
    <property type="entry name" value="Carbamoyl-phosphate synthase large chain"/>
    <property type="match status" value="1"/>
</dbReference>
<evidence type="ECO:0000256" key="8">
    <source>
        <dbReference type="ARBA" id="ARBA00022737"/>
    </source>
</evidence>
<keyword evidence="10 16" id="KW-0067">ATP-binding</keyword>
<dbReference type="InterPro" id="IPR006274">
    <property type="entry name" value="CarbamoylP_synth_ssu"/>
</dbReference>
<dbReference type="Gene3D" id="3.30.470.20">
    <property type="entry name" value="ATP-grasp fold, B domain"/>
    <property type="match status" value="2"/>
</dbReference>
<dbReference type="InterPro" id="IPR013815">
    <property type="entry name" value="ATP_grasp_subdomain_1"/>
</dbReference>
<evidence type="ECO:0000256" key="7">
    <source>
        <dbReference type="ARBA" id="ARBA00022723"/>
    </source>
</evidence>
<evidence type="ECO:0000259" key="18">
    <source>
        <dbReference type="PROSITE" id="PS51855"/>
    </source>
</evidence>
<dbReference type="PROSITE" id="PS00867">
    <property type="entry name" value="CPSASE_2"/>
    <property type="match status" value="2"/>
</dbReference>
<evidence type="ECO:0000256" key="2">
    <source>
        <dbReference type="ARBA" id="ARBA00009799"/>
    </source>
</evidence>
<dbReference type="SUPFAM" id="SSF48108">
    <property type="entry name" value="Carbamoyl phosphate synthetase, large subunit connection domain"/>
    <property type="match status" value="1"/>
</dbReference>
<dbReference type="EC" id="6.3.4.16" evidence="12"/>
<dbReference type="Pfam" id="PF00988">
    <property type="entry name" value="CPSase_sm_chain"/>
    <property type="match status" value="1"/>
</dbReference>
<dbReference type="SMART" id="SM01097">
    <property type="entry name" value="CPSase_sm_chain"/>
    <property type="match status" value="1"/>
</dbReference>
<keyword evidence="9 16" id="KW-0547">Nucleotide-binding</keyword>
<dbReference type="Pfam" id="PF02787">
    <property type="entry name" value="CPSase_L_D3"/>
    <property type="match status" value="1"/>
</dbReference>
<dbReference type="SUPFAM" id="SSF52021">
    <property type="entry name" value="Carbamoyl phosphate synthetase, small subunit N-terminal domain"/>
    <property type="match status" value="1"/>
</dbReference>
<dbReference type="Proteomes" id="UP000323011">
    <property type="component" value="Unassembled WGS sequence"/>
</dbReference>
<keyword evidence="4" id="KW-0055">Arginine biosynthesis</keyword>
<dbReference type="GO" id="GO:0005524">
    <property type="term" value="F:ATP binding"/>
    <property type="evidence" value="ECO:0007669"/>
    <property type="project" value="UniProtKB-UniRule"/>
</dbReference>
<evidence type="ECO:0000313" key="19">
    <source>
        <dbReference type="EMBL" id="KAA0147469.1"/>
    </source>
</evidence>
<evidence type="ECO:0000256" key="6">
    <source>
        <dbReference type="ARBA" id="ARBA00022605"/>
    </source>
</evidence>
<comment type="catalytic activity">
    <reaction evidence="13">
        <text>hydrogencarbonate + NH4(+) + 2 ATP = carbamoyl phosphate + 2 ADP + phosphate + 2 H(+)</text>
        <dbReference type="Rhea" id="RHEA:18029"/>
        <dbReference type="ChEBI" id="CHEBI:15378"/>
        <dbReference type="ChEBI" id="CHEBI:17544"/>
        <dbReference type="ChEBI" id="CHEBI:28938"/>
        <dbReference type="ChEBI" id="CHEBI:30616"/>
        <dbReference type="ChEBI" id="CHEBI:43474"/>
        <dbReference type="ChEBI" id="CHEBI:58228"/>
        <dbReference type="ChEBI" id="CHEBI:456216"/>
        <dbReference type="EC" id="6.3.4.16"/>
    </reaction>
</comment>
<dbReference type="Pfam" id="PF02142">
    <property type="entry name" value="MGS"/>
    <property type="match status" value="1"/>
</dbReference>
<dbReference type="InterPro" id="IPR002474">
    <property type="entry name" value="CarbamoylP_synth_ssu_N"/>
</dbReference>
<evidence type="ECO:0000256" key="14">
    <source>
        <dbReference type="ARBA" id="ARBA00048816"/>
    </source>
</evidence>
<evidence type="ECO:0000256" key="5">
    <source>
        <dbReference type="ARBA" id="ARBA00022598"/>
    </source>
</evidence>
<feature type="domain" description="ATP-grasp" evidence="17">
    <location>
        <begin position="616"/>
        <end position="808"/>
    </location>
</feature>
<evidence type="ECO:0000256" key="10">
    <source>
        <dbReference type="ARBA" id="ARBA00022840"/>
    </source>
</evidence>
<evidence type="ECO:0000259" key="17">
    <source>
        <dbReference type="PROSITE" id="PS50975"/>
    </source>
</evidence>
<dbReference type="PRINTS" id="PR00096">
    <property type="entry name" value="GATASE"/>
</dbReference>
<evidence type="ECO:0000256" key="9">
    <source>
        <dbReference type="ARBA" id="ARBA00022741"/>
    </source>
</evidence>
<dbReference type="NCBIfam" id="TIGR01369">
    <property type="entry name" value="CPSaseII_lrg"/>
    <property type="match status" value="1"/>
</dbReference>
<feature type="domain" description="ATP-grasp" evidence="17">
    <location>
        <begin position="1202"/>
        <end position="1393"/>
    </location>
</feature>
<sequence>MAAVRSAMAARAASRAVTRGAQFSAVCRVAGDPVSGTFPVRVQAFGRSLRGQLRLFSSAAAKDAGAEVFDHPDARKAVLVLEDGTKLEGVSFGAPVGIHGEVVFTTGMVGYPESLTDPSYRGQILVSTYPLAGNYGVPDTAATDATGLSKFHESSRIQASGFICQDYSYTHSHWNAKTSLAKWLRDEGVPGIHGIDTRALTKKIRAHGAMLGRIEIEGEAMSDAARVAATEGVGATEASAAGAGKPFPDPNLRNLVAEVSIKEPKVYGEGNGLRILAVDCGMKNNMIRTMVGMGAEVKVVPWDWDLASEIKAGSVDGLFISNGPGDPAVLTPLIDNVRTVLELPEEEMVPIFGICLGNQVTGLAAGCSSYKLPFGNRGQNQPVVNLLTGSAFITPQNHGYAIDPKSLAEGWQPLFENVNDGTNEGIMHTSKPFFTAQFHPEAKGGPVDTAFLFDVFLKSVGQAKAGNKGPISMPKPVPHDRPKVRKVLLLGSGGLSIGQAGEFDYSGAQAIKALKEEGIEVVLMNPNIASVQTNLTGTTANGQADEVYFLPVTPDFIEMVIKRERPDGIMISMGGQTALNCGVELDKNGVLEKYGVRVLGTSVQAIKNTEDRDIFASKLKEIGEKLAPSVATDNIEDAVKAAEGIGYPVMIRSAYALGGLGSGICTDEEHLREMASKALAVAPQILVEKSLKGWKEVEYEVVRDAADNCITVCNMENFDPLGVHTGDSIVIAPSQTLSNEEYHMLRETAIKVVRHCGIVGECNIQYALDPHSLDYCIIEVNARLSRSSALASKATGYPLAAVAARLALGVTLPEIKNAVTKVTSACFEPSLDYVVTKIPRWDLAKFAGVNQEIGSAMKSVGEVMAIGRSFEESFQKAMRMVDPGIEGFEPRGDYSNPEALLRELTRPTDKRPAAIAWALQHGTHTMEEVHDLSKIDRWFLARLKRMHDAGVVARQAVSRARTELGESASALEISRAALASIDKAEMRKLKMLGFSDRQIAGFLKESQVASEEGADDDKAWASSAIAAAEAGVQEMDVRTRRKALGVVPVAKQIDTLAAEYPAQTNYLYTTYAGDENDVEASKDGVMVLGSGTYRIGSSVEFDWCSVSAIRTLRELGRTTIVVNYNPETVSTDYDESDRLYFEELSKERVLDIYEAETADGIIVSVGGQIPNNLALPLHREGVKVLGTSPEMIDSAEDRFKFSSLMDSAGVKQPAWKELTTLADAKGFAERVGFPVLVRPSYVLSGAAMSVAHNDEELARILANAASVSPEHPVVITKFHDDALEIEFDGVAKDGKVIAHAISEHVEQAGVHSGDATLVLPPQTLSPYYTTQVRDIAARVASTLKITGPFNMQLLADGADVLVIECNLRASRSFPFVSKTVGSDFIAAATKAMVDADTSKDGLPDLTCGPRPSNFVGIKCPMFSFTRLGGADPVLGVEMASTGEVACFGKDKHEAFLKSLMASTFSLPKKAILVSTPASDHHKLVHPIFKLATLGFKIYATDDTHTFLSEHGIESTMVPLPSNAQDTKSPLMQAIRGRDVDLVVSVPSRTATNPTGEFMMRRVATDYNVPLLTNLNLVVMLADALEKHSQEPMVALVPDKLAEYYAKERPSDAWTGPKEFH</sequence>
<proteinExistence type="inferred from homology"/>
<name>A0A5A8C4K4_CAFRO</name>
<dbReference type="Proteomes" id="UP000322899">
    <property type="component" value="Unassembled WGS sequence"/>
</dbReference>
<dbReference type="InterPro" id="IPR017926">
    <property type="entry name" value="GATASE"/>
</dbReference>
<dbReference type="InterPro" id="IPR029062">
    <property type="entry name" value="Class_I_gatase-like"/>
</dbReference>
<dbReference type="EC" id="6.3.5.5" evidence="3"/>
<dbReference type="FunFam" id="3.50.30.20:FF:000002">
    <property type="entry name" value="Carbamoyl-phosphate synthase 1, mitochondrial"/>
    <property type="match status" value="1"/>
</dbReference>
<feature type="domain" description="MGS-like" evidence="18">
    <location>
        <begin position="1464"/>
        <end position="1620"/>
    </location>
</feature>
<evidence type="ECO:0000256" key="1">
    <source>
        <dbReference type="ARBA" id="ARBA00005077"/>
    </source>
</evidence>
<dbReference type="SMART" id="SM01096">
    <property type="entry name" value="CPSase_L_D3"/>
    <property type="match status" value="1"/>
</dbReference>
<dbReference type="EMBL" id="VLTN01000066">
    <property type="protein sequence ID" value="KAA0147469.1"/>
    <property type="molecule type" value="Genomic_DNA"/>
</dbReference>
<gene>
    <name evidence="21" type="ORF">FNF27_01766</name>
    <name evidence="19" type="ORF">FNF29_07315</name>
    <name evidence="20" type="ORF">FNF31_07074</name>
</gene>
<dbReference type="PRINTS" id="PR00098">
    <property type="entry name" value="CPSASE"/>
</dbReference>
<keyword evidence="11" id="KW-0464">Manganese</keyword>
<dbReference type="FunFam" id="3.40.50.20:FF:000002">
    <property type="entry name" value="Carbamoyl-phosphate synthase large chain"/>
    <property type="match status" value="1"/>
</dbReference>
<dbReference type="GO" id="GO:0006207">
    <property type="term" value="P:'de novo' pyrimidine nucleobase biosynthetic process"/>
    <property type="evidence" value="ECO:0007669"/>
    <property type="project" value="InterPro"/>
</dbReference>
<dbReference type="HAMAP" id="MF_01209">
    <property type="entry name" value="CPSase_S_chain"/>
    <property type="match status" value="1"/>
</dbReference>
<dbReference type="SUPFAM" id="SSF52317">
    <property type="entry name" value="Class I glutamine amidotransferase-like"/>
    <property type="match status" value="1"/>
</dbReference>
<dbReference type="PANTHER" id="PTHR11405">
    <property type="entry name" value="CARBAMOYLTRANSFERASE FAMILY MEMBER"/>
    <property type="match status" value="1"/>
</dbReference>
<dbReference type="NCBIfam" id="NF009475">
    <property type="entry name" value="PRK12838.1"/>
    <property type="match status" value="1"/>
</dbReference>
<evidence type="ECO:0000256" key="11">
    <source>
        <dbReference type="ARBA" id="ARBA00023211"/>
    </source>
</evidence>
<dbReference type="GO" id="GO:0005951">
    <property type="term" value="C:carbamoyl-phosphate synthase complex"/>
    <property type="evidence" value="ECO:0007669"/>
    <property type="project" value="TreeGrafter"/>
</dbReference>
<keyword evidence="7" id="KW-0479">Metal-binding</keyword>
<keyword evidence="8" id="KW-0677">Repeat</keyword>
<dbReference type="InterPro" id="IPR005480">
    <property type="entry name" value="CPSase_lsu_oligo"/>
</dbReference>
<comment type="pathway">
    <text evidence="1">Amino-acid biosynthesis; L-arginine biosynthesis; carbamoyl phosphate from bicarbonate: step 1/1.</text>
</comment>
<dbReference type="PROSITE" id="PS00866">
    <property type="entry name" value="CPSASE_1"/>
    <property type="match status" value="2"/>
</dbReference>
<dbReference type="PRINTS" id="PR00099">
    <property type="entry name" value="CPSGATASE"/>
</dbReference>
<dbReference type="GO" id="GO:0004088">
    <property type="term" value="F:carbamoyl-phosphate synthase (glutamine-hydrolyzing) activity"/>
    <property type="evidence" value="ECO:0007669"/>
    <property type="project" value="UniProtKB-EC"/>
</dbReference>
<organism evidence="19 23">
    <name type="scientific">Cafeteria roenbergensis</name>
    <name type="common">Marine flagellate</name>
    <dbReference type="NCBI Taxonomy" id="33653"/>
    <lineage>
        <taxon>Eukaryota</taxon>
        <taxon>Sar</taxon>
        <taxon>Stramenopiles</taxon>
        <taxon>Bigyra</taxon>
        <taxon>Opalozoa</taxon>
        <taxon>Bicosoecida</taxon>
        <taxon>Cafeteriaceae</taxon>
        <taxon>Cafeteria</taxon>
    </lineage>
</organism>
<dbReference type="GO" id="GO:0006526">
    <property type="term" value="P:L-arginine biosynthetic process"/>
    <property type="evidence" value="ECO:0007669"/>
    <property type="project" value="UniProtKB-KW"/>
</dbReference>
<dbReference type="GO" id="GO:0004087">
    <property type="term" value="F:carbamoyl-phosphate synthase (ammonia) activity"/>
    <property type="evidence" value="ECO:0007669"/>
    <property type="project" value="UniProtKB-EC"/>
</dbReference>
<evidence type="ECO:0000313" key="23">
    <source>
        <dbReference type="Proteomes" id="UP000323011"/>
    </source>
</evidence>
<dbReference type="InterPro" id="IPR058047">
    <property type="entry name" value="CPSase_preATP-grasp"/>
</dbReference>